<dbReference type="SUPFAM" id="SSF102114">
    <property type="entry name" value="Radical SAM enzymes"/>
    <property type="match status" value="1"/>
</dbReference>
<dbReference type="PROSITE" id="PS51332">
    <property type="entry name" value="B12_BINDING"/>
    <property type="match status" value="1"/>
</dbReference>
<dbReference type="AlphaFoldDB" id="A0A917WRH2"/>
<dbReference type="SFLD" id="SFLDS00029">
    <property type="entry name" value="Radical_SAM"/>
    <property type="match status" value="1"/>
</dbReference>
<dbReference type="InterPro" id="IPR006158">
    <property type="entry name" value="Cobalamin-bd"/>
</dbReference>
<comment type="caution">
    <text evidence="7">The sequence shown here is derived from an EMBL/GenBank/DDBJ whole genome shotgun (WGS) entry which is preliminary data.</text>
</comment>
<evidence type="ECO:0000256" key="5">
    <source>
        <dbReference type="ARBA" id="ARBA00023014"/>
    </source>
</evidence>
<dbReference type="GO" id="GO:0046872">
    <property type="term" value="F:metal ion binding"/>
    <property type="evidence" value="ECO:0007669"/>
    <property type="project" value="UniProtKB-KW"/>
</dbReference>
<dbReference type="InterPro" id="IPR006638">
    <property type="entry name" value="Elp3/MiaA/NifB-like_rSAM"/>
</dbReference>
<dbReference type="NCBIfam" id="TIGR03975">
    <property type="entry name" value="rSAM_ocin_1"/>
    <property type="match status" value="1"/>
</dbReference>
<sequence length="621" mass="69390">MRLCLVAMPWMAIDTPSLAIGILRSRVGEVSPNVDVTEYHGALHWGEYLLAATGGQLTPAEYMRVADDGIIQGVGDWVFAGSLYDDPAWHATALRRHTASLGDLVPVAEQMRELADGFVAQATSDILSRDPDVVGFTTSFMQTVPSLAVARHIKRLRPEVQIVLGGAHCDGSMGHALHRNHRFVDFVARGEGEVTLPALLAHIAEGTAPRAVAGVCWWDGDRSQANPENVGTISPDLIPMPTYDSWFAAMDVSPTREYLSPYLYIEGSRGCWWGERHQCTFCGLNPATIGYRSKPADRFWNELTTLAARHQVLDVMTGDNIIDHAYYRDLLPRLVESGWDLKIQFEAKANVRPDQVAMLAAAGVHAVQFGIESLNQRVLDLMDKGVSGATNIRVLRLSEDNALTVMWNYLYGFPGELEADYWPTIEQMPALVHLQPPSGAMRILLERFSPYFERPELGFAERVPLPFYRHIYDLPDEELFDLAYYFNSRNAGIEGTVENALIEAVAQWRKDYPVSSLFMIDGPGATTVHDRRRGWPEQDHVLQGWQRAAYRLLERPYRVLALHKRLGEQGHHVQQDELQGWLAQCQTDGLVFNDAANYVALATNDVAVHLATERGEQVVHA</sequence>
<dbReference type="GO" id="GO:0051536">
    <property type="term" value="F:iron-sulfur cluster binding"/>
    <property type="evidence" value="ECO:0007669"/>
    <property type="project" value="UniProtKB-KW"/>
</dbReference>
<keyword evidence="8" id="KW-1185">Reference proteome</keyword>
<gene>
    <name evidence="7" type="ORF">GCM10007977_025840</name>
</gene>
<reference evidence="7" key="2">
    <citation type="submission" date="2020-09" db="EMBL/GenBank/DDBJ databases">
        <authorList>
            <person name="Sun Q."/>
            <person name="Ohkuma M."/>
        </authorList>
    </citation>
    <scope>NUCLEOTIDE SEQUENCE</scope>
    <source>
        <strain evidence="7">JCM 19831</strain>
    </source>
</reference>
<name>A0A917WRH2_9ACTN</name>
<dbReference type="PANTHER" id="PTHR43409:SF7">
    <property type="entry name" value="BLL1977 PROTEIN"/>
    <property type="match status" value="1"/>
</dbReference>
<keyword evidence="2" id="KW-0949">S-adenosyl-L-methionine</keyword>
<dbReference type="Proteomes" id="UP000642070">
    <property type="component" value="Unassembled WGS sequence"/>
</dbReference>
<keyword evidence="3" id="KW-0479">Metal-binding</keyword>
<dbReference type="Gene3D" id="3.80.30.20">
    <property type="entry name" value="tm_1862 like domain"/>
    <property type="match status" value="1"/>
</dbReference>
<dbReference type="EMBL" id="BMPI01000010">
    <property type="protein sequence ID" value="GGM23461.1"/>
    <property type="molecule type" value="Genomic_DNA"/>
</dbReference>
<dbReference type="SFLD" id="SFLDF00324">
    <property type="entry name" value="bacteriocin_maturation"/>
    <property type="match status" value="1"/>
</dbReference>
<dbReference type="SMART" id="SM00729">
    <property type="entry name" value="Elp3"/>
    <property type="match status" value="1"/>
</dbReference>
<dbReference type="GO" id="GO:0003824">
    <property type="term" value="F:catalytic activity"/>
    <property type="evidence" value="ECO:0007669"/>
    <property type="project" value="InterPro"/>
</dbReference>
<dbReference type="PANTHER" id="PTHR43409">
    <property type="entry name" value="ANAEROBIC MAGNESIUM-PROTOPORPHYRIN IX MONOMETHYL ESTER CYCLASE-RELATED"/>
    <property type="match status" value="1"/>
</dbReference>
<dbReference type="CDD" id="cd02068">
    <property type="entry name" value="radical_SAM_B12_BD"/>
    <property type="match status" value="1"/>
</dbReference>
<evidence type="ECO:0000313" key="7">
    <source>
        <dbReference type="EMBL" id="GGM23461.1"/>
    </source>
</evidence>
<dbReference type="Pfam" id="PF02310">
    <property type="entry name" value="B12-binding"/>
    <property type="match status" value="1"/>
</dbReference>
<dbReference type="GO" id="GO:0031419">
    <property type="term" value="F:cobalamin binding"/>
    <property type="evidence" value="ECO:0007669"/>
    <property type="project" value="InterPro"/>
</dbReference>
<dbReference type="InterPro" id="IPR023984">
    <property type="entry name" value="rSAM_ocin_1"/>
</dbReference>
<proteinExistence type="predicted"/>
<accession>A0A917WRH2</accession>
<reference evidence="7" key="1">
    <citation type="journal article" date="2014" name="Int. J. Syst. Evol. Microbiol.">
        <title>Complete genome sequence of Corynebacterium casei LMG S-19264T (=DSM 44701T), isolated from a smear-ripened cheese.</title>
        <authorList>
            <consortium name="US DOE Joint Genome Institute (JGI-PGF)"/>
            <person name="Walter F."/>
            <person name="Albersmeier A."/>
            <person name="Kalinowski J."/>
            <person name="Ruckert C."/>
        </authorList>
    </citation>
    <scope>NUCLEOTIDE SEQUENCE</scope>
    <source>
        <strain evidence="7">JCM 19831</strain>
    </source>
</reference>
<keyword evidence="5" id="KW-0411">Iron-sulfur</keyword>
<evidence type="ECO:0000256" key="2">
    <source>
        <dbReference type="ARBA" id="ARBA00022691"/>
    </source>
</evidence>
<feature type="domain" description="B12-binding" evidence="6">
    <location>
        <begin position="74"/>
        <end position="210"/>
    </location>
</feature>
<dbReference type="InterPro" id="IPR058240">
    <property type="entry name" value="rSAM_sf"/>
</dbReference>
<dbReference type="SFLD" id="SFLDG01082">
    <property type="entry name" value="B12-binding_domain_containing"/>
    <property type="match status" value="1"/>
</dbReference>
<organism evidence="7 8">
    <name type="scientific">Dactylosporangium sucinum</name>
    <dbReference type="NCBI Taxonomy" id="1424081"/>
    <lineage>
        <taxon>Bacteria</taxon>
        <taxon>Bacillati</taxon>
        <taxon>Actinomycetota</taxon>
        <taxon>Actinomycetes</taxon>
        <taxon>Micromonosporales</taxon>
        <taxon>Micromonosporaceae</taxon>
        <taxon>Dactylosporangium</taxon>
    </lineage>
</organism>
<evidence type="ECO:0000256" key="4">
    <source>
        <dbReference type="ARBA" id="ARBA00023004"/>
    </source>
</evidence>
<keyword evidence="4" id="KW-0408">Iron</keyword>
<comment type="cofactor">
    <cofactor evidence="1">
        <name>[4Fe-4S] cluster</name>
        <dbReference type="ChEBI" id="CHEBI:49883"/>
    </cofactor>
</comment>
<evidence type="ECO:0000256" key="3">
    <source>
        <dbReference type="ARBA" id="ARBA00022723"/>
    </source>
</evidence>
<dbReference type="InterPro" id="IPR023404">
    <property type="entry name" value="rSAM_horseshoe"/>
</dbReference>
<dbReference type="GO" id="GO:0005829">
    <property type="term" value="C:cytosol"/>
    <property type="evidence" value="ECO:0007669"/>
    <property type="project" value="TreeGrafter"/>
</dbReference>
<dbReference type="Gene3D" id="3.40.50.280">
    <property type="entry name" value="Cobalamin-binding domain"/>
    <property type="match status" value="1"/>
</dbReference>
<evidence type="ECO:0000259" key="6">
    <source>
        <dbReference type="PROSITE" id="PS51332"/>
    </source>
</evidence>
<dbReference type="InterPro" id="IPR051198">
    <property type="entry name" value="BchE-like"/>
</dbReference>
<dbReference type="InterPro" id="IPR007197">
    <property type="entry name" value="rSAM"/>
</dbReference>
<evidence type="ECO:0000313" key="8">
    <source>
        <dbReference type="Proteomes" id="UP000642070"/>
    </source>
</evidence>
<protein>
    <submittedName>
        <fullName evidence="7">RiPP maturation radical SAM protein 1</fullName>
    </submittedName>
</protein>
<dbReference type="Pfam" id="PF04055">
    <property type="entry name" value="Radical_SAM"/>
    <property type="match status" value="1"/>
</dbReference>
<evidence type="ECO:0000256" key="1">
    <source>
        <dbReference type="ARBA" id="ARBA00001966"/>
    </source>
</evidence>